<dbReference type="Proteomes" id="UP000192328">
    <property type="component" value="Unassembled WGS sequence"/>
</dbReference>
<sequence>MSYFDESYTLDTFQTLLSVDSTTGQFRAIQEKTADLIRFLGFEPSFTHKGGVLTDLGGEGDPLVITAHLDDIGLMVRRINPDGTLNVCPVGGLYPFYCVTENVRVYAGSGEVFTGTVCRTPNSIHVTEEELRKNMGDFRTNVCVVLDRPVRSAEDTRALGIETGDYIGLEPRFTRSGGYIKSRFIDDKACAAVLLNVMKAIRDNGLKLNRKVIAYFACYEELGHGTTWLPDGVKDILALDIAPTGPDQNSEEHKVSIFAKDSRFPYHSEMTAELRETAKKAGLDYVMDVFTPHYGSDGDGSVLAGYDIRHAAIGPGTANSHGYERTHIDGLRNTFELTLSYITA</sequence>
<comment type="caution">
    <text evidence="1">The sequence shown here is derived from an EMBL/GenBank/DDBJ whole genome shotgun (WGS) entry which is preliminary data.</text>
</comment>
<organism evidence="1 2">
    <name type="scientific">Aristaeella lactis</name>
    <dbReference type="NCBI Taxonomy" id="3046383"/>
    <lineage>
        <taxon>Bacteria</taxon>
        <taxon>Bacillati</taxon>
        <taxon>Bacillota</taxon>
        <taxon>Clostridia</taxon>
        <taxon>Eubacteriales</taxon>
        <taxon>Aristaeellaceae</taxon>
        <taxon>Aristaeella</taxon>
    </lineage>
</organism>
<proteinExistence type="predicted"/>
<keyword evidence="1" id="KW-0031">Aminopeptidase</keyword>
<protein>
    <submittedName>
        <fullName evidence="1">Aminopeptidase FrvX</fullName>
    </submittedName>
</protein>
<accession>A0AC61PN38</accession>
<evidence type="ECO:0000313" key="1">
    <source>
        <dbReference type="EMBL" id="SMC73409.1"/>
    </source>
</evidence>
<keyword evidence="1" id="KW-0378">Hydrolase</keyword>
<name>A0AC61PN38_9FIRM</name>
<dbReference type="EMBL" id="FWXZ01000004">
    <property type="protein sequence ID" value="SMC73409.1"/>
    <property type="molecule type" value="Genomic_DNA"/>
</dbReference>
<keyword evidence="2" id="KW-1185">Reference proteome</keyword>
<evidence type="ECO:0000313" key="2">
    <source>
        <dbReference type="Proteomes" id="UP000192328"/>
    </source>
</evidence>
<keyword evidence="1" id="KW-0645">Protease</keyword>
<gene>
    <name evidence="1" type="ORF">SAMN06297397_2258</name>
</gene>
<reference evidence="1" key="1">
    <citation type="submission" date="2017-04" db="EMBL/GenBank/DDBJ databases">
        <authorList>
            <person name="Varghese N."/>
            <person name="Submissions S."/>
        </authorList>
    </citation>
    <scope>NUCLEOTIDE SEQUENCE</scope>
    <source>
        <strain evidence="1">WTE2008</strain>
    </source>
</reference>